<evidence type="ECO:0000313" key="2">
    <source>
        <dbReference type="EMBL" id="KAF0982421.1"/>
    </source>
</evidence>
<gene>
    <name evidence="2" type="ORF">FDP41_011351</name>
</gene>
<feature type="transmembrane region" description="Helical" evidence="1">
    <location>
        <begin position="14"/>
        <end position="34"/>
    </location>
</feature>
<dbReference type="OMA" id="HLDYIIM"/>
<name>A0A6A5C5R3_NAEFO</name>
<keyword evidence="1" id="KW-0812">Transmembrane</keyword>
<accession>A0A6A5C5R3</accession>
<reference evidence="2 3" key="1">
    <citation type="journal article" date="2019" name="Sci. Rep.">
        <title>Nanopore sequencing improves the draft genome of the human pathogenic amoeba Naegleria fowleri.</title>
        <authorList>
            <person name="Liechti N."/>
            <person name="Schurch N."/>
            <person name="Bruggmann R."/>
            <person name="Wittwer M."/>
        </authorList>
    </citation>
    <scope>NUCLEOTIDE SEQUENCE [LARGE SCALE GENOMIC DNA]</scope>
    <source>
        <strain evidence="2 3">ATCC 30894</strain>
    </source>
</reference>
<sequence length="143" mass="16125">MTLPSFSSSSHKHILVASGLCEICFAICLGWYLAMIIANRSTKTASSPMLNFRRVLQAHIDFILMGILQMVVSMVTSELFIPNWVLYMFVFGSWANAFAFLILAVSESYVHSLGVRIYTIISFLSLSIAYPAFAYLYINKYLL</sequence>
<proteinExistence type="predicted"/>
<dbReference type="Proteomes" id="UP000444721">
    <property type="component" value="Unassembled WGS sequence"/>
</dbReference>
<dbReference type="VEuPathDB" id="AmoebaDB:FDP41_011351"/>
<evidence type="ECO:0000256" key="1">
    <source>
        <dbReference type="SAM" id="Phobius"/>
    </source>
</evidence>
<comment type="caution">
    <text evidence="2">The sequence shown here is derived from an EMBL/GenBank/DDBJ whole genome shotgun (WGS) entry which is preliminary data.</text>
</comment>
<keyword evidence="1" id="KW-1133">Transmembrane helix</keyword>
<dbReference type="OrthoDB" id="10256939at2759"/>
<feature type="transmembrane region" description="Helical" evidence="1">
    <location>
        <begin position="55"/>
        <end position="72"/>
    </location>
</feature>
<feature type="transmembrane region" description="Helical" evidence="1">
    <location>
        <begin position="117"/>
        <end position="138"/>
    </location>
</feature>
<protein>
    <submittedName>
        <fullName evidence="2">Uncharacterized protein</fullName>
    </submittedName>
</protein>
<dbReference type="RefSeq" id="XP_044567134.1">
    <property type="nucleotide sequence ID" value="XM_044701750.1"/>
</dbReference>
<dbReference type="EMBL" id="VFQX01000009">
    <property type="protein sequence ID" value="KAF0982421.1"/>
    <property type="molecule type" value="Genomic_DNA"/>
</dbReference>
<evidence type="ECO:0000313" key="3">
    <source>
        <dbReference type="Proteomes" id="UP000444721"/>
    </source>
</evidence>
<feature type="transmembrane region" description="Helical" evidence="1">
    <location>
        <begin position="84"/>
        <end position="105"/>
    </location>
</feature>
<keyword evidence="3" id="KW-1185">Reference proteome</keyword>
<dbReference type="AlphaFoldDB" id="A0A6A5C5R3"/>
<organism evidence="2 3">
    <name type="scientific">Naegleria fowleri</name>
    <name type="common">Brain eating amoeba</name>
    <dbReference type="NCBI Taxonomy" id="5763"/>
    <lineage>
        <taxon>Eukaryota</taxon>
        <taxon>Discoba</taxon>
        <taxon>Heterolobosea</taxon>
        <taxon>Tetramitia</taxon>
        <taxon>Eutetramitia</taxon>
        <taxon>Vahlkampfiidae</taxon>
        <taxon>Naegleria</taxon>
    </lineage>
</organism>
<keyword evidence="1" id="KW-0472">Membrane</keyword>
<dbReference type="GeneID" id="68118566"/>